<dbReference type="PROSITE" id="PS00379">
    <property type="entry name" value="CDP_ALCOHOL_P_TRANSF"/>
    <property type="match status" value="1"/>
</dbReference>
<dbReference type="InterPro" id="IPR004570">
    <property type="entry name" value="Phosphatidylglycerol_P_synth"/>
</dbReference>
<evidence type="ECO:0000256" key="6">
    <source>
        <dbReference type="ARBA" id="ARBA00022989"/>
    </source>
</evidence>
<name>A0A6J6IZL1_9ZZZZ</name>
<dbReference type="GO" id="GO:0046474">
    <property type="term" value="P:glycerophospholipid biosynthetic process"/>
    <property type="evidence" value="ECO:0007669"/>
    <property type="project" value="TreeGrafter"/>
</dbReference>
<accession>A0A6J6IZL1</accession>
<dbReference type="PANTHER" id="PTHR14269">
    <property type="entry name" value="CDP-DIACYLGLYCEROL--GLYCEROL-3-PHOSPHATE 3-PHOSPHATIDYLTRANSFERASE-RELATED"/>
    <property type="match status" value="1"/>
</dbReference>
<feature type="transmembrane region" description="Helical" evidence="11">
    <location>
        <begin position="138"/>
        <end position="155"/>
    </location>
</feature>
<comment type="similarity">
    <text evidence="2">Belongs to the CDP-alcohol phosphatidyltransferase class-I family.</text>
</comment>
<dbReference type="GO" id="GO:0016020">
    <property type="term" value="C:membrane"/>
    <property type="evidence" value="ECO:0007669"/>
    <property type="project" value="UniProtKB-SubCell"/>
</dbReference>
<evidence type="ECO:0000256" key="3">
    <source>
        <dbReference type="ARBA" id="ARBA00022516"/>
    </source>
</evidence>
<feature type="transmembrane region" description="Helical" evidence="11">
    <location>
        <begin position="38"/>
        <end position="61"/>
    </location>
</feature>
<protein>
    <submittedName>
        <fullName evidence="12">Unannotated protein</fullName>
    </submittedName>
</protein>
<dbReference type="InterPro" id="IPR043130">
    <property type="entry name" value="CDP-OH_PTrfase_TM_dom"/>
</dbReference>
<keyword evidence="7" id="KW-0443">Lipid metabolism</keyword>
<reference evidence="12" key="1">
    <citation type="submission" date="2020-05" db="EMBL/GenBank/DDBJ databases">
        <authorList>
            <person name="Chiriac C."/>
            <person name="Salcher M."/>
            <person name="Ghai R."/>
            <person name="Kavagutti S V."/>
        </authorList>
    </citation>
    <scope>NUCLEOTIDE SEQUENCE</scope>
</reference>
<proteinExistence type="inferred from homology"/>
<keyword evidence="5 11" id="KW-0812">Transmembrane</keyword>
<evidence type="ECO:0000256" key="4">
    <source>
        <dbReference type="ARBA" id="ARBA00022679"/>
    </source>
</evidence>
<sequence>MAADGQAVNLPNSITLARIALVPFFVALILLAPEPNSWEHWLAAFVFILAISTDGIDGAVARRTGTVTNLGKILDPIADKALIGGALLTLSYLEEIDWWITTLILAREILVTLYRVVVVKRTVIAASSSGKLKTILQGIAIGAVLVPFEVWVPAWSFVEQALLFVALASTLISGVQFFVAANKK</sequence>
<evidence type="ECO:0000256" key="5">
    <source>
        <dbReference type="ARBA" id="ARBA00022692"/>
    </source>
</evidence>
<dbReference type="EMBL" id="CAEZVM010000013">
    <property type="protein sequence ID" value="CAB4630086.1"/>
    <property type="molecule type" value="Genomic_DNA"/>
</dbReference>
<dbReference type="NCBIfam" id="TIGR00560">
    <property type="entry name" value="pgsA"/>
    <property type="match status" value="1"/>
</dbReference>
<dbReference type="GO" id="GO:0008444">
    <property type="term" value="F:CDP-diacylglycerol-glycerol-3-phosphate 3-phosphatidyltransferase activity"/>
    <property type="evidence" value="ECO:0007669"/>
    <property type="project" value="InterPro"/>
</dbReference>
<dbReference type="InterPro" id="IPR000462">
    <property type="entry name" value="CDP-OH_P_trans"/>
</dbReference>
<evidence type="ECO:0000256" key="9">
    <source>
        <dbReference type="ARBA" id="ARBA00023209"/>
    </source>
</evidence>
<keyword evidence="4" id="KW-0808">Transferase</keyword>
<dbReference type="PANTHER" id="PTHR14269:SF52">
    <property type="entry name" value="PHOSPHATIDYLGLYCEROPHOSPHATE SYNTHASE-RELATED"/>
    <property type="match status" value="1"/>
</dbReference>
<feature type="transmembrane region" description="Helical" evidence="11">
    <location>
        <begin position="161"/>
        <end position="181"/>
    </location>
</feature>
<evidence type="ECO:0000256" key="7">
    <source>
        <dbReference type="ARBA" id="ARBA00023098"/>
    </source>
</evidence>
<dbReference type="Gene3D" id="1.20.120.1760">
    <property type="match status" value="1"/>
</dbReference>
<keyword evidence="10" id="KW-1208">Phospholipid metabolism</keyword>
<dbReference type="InterPro" id="IPR050324">
    <property type="entry name" value="CDP-alcohol_PTase-I"/>
</dbReference>
<gene>
    <name evidence="12" type="ORF">UFOPK2032_00529</name>
</gene>
<feature type="transmembrane region" description="Helical" evidence="11">
    <location>
        <begin position="12"/>
        <end position="32"/>
    </location>
</feature>
<keyword evidence="8 11" id="KW-0472">Membrane</keyword>
<dbReference type="PIRSF" id="PIRSF000847">
    <property type="entry name" value="Phos_ph_gly_syn"/>
    <property type="match status" value="1"/>
</dbReference>
<keyword evidence="3" id="KW-0444">Lipid biosynthesis</keyword>
<dbReference type="InterPro" id="IPR048254">
    <property type="entry name" value="CDP_ALCOHOL_P_TRANSF_CS"/>
</dbReference>
<evidence type="ECO:0000313" key="12">
    <source>
        <dbReference type="EMBL" id="CAB4630086.1"/>
    </source>
</evidence>
<keyword evidence="6 11" id="KW-1133">Transmembrane helix</keyword>
<evidence type="ECO:0000256" key="1">
    <source>
        <dbReference type="ARBA" id="ARBA00004141"/>
    </source>
</evidence>
<dbReference type="Pfam" id="PF01066">
    <property type="entry name" value="CDP-OH_P_transf"/>
    <property type="match status" value="1"/>
</dbReference>
<evidence type="ECO:0000256" key="11">
    <source>
        <dbReference type="SAM" id="Phobius"/>
    </source>
</evidence>
<evidence type="ECO:0000256" key="8">
    <source>
        <dbReference type="ARBA" id="ARBA00023136"/>
    </source>
</evidence>
<feature type="transmembrane region" description="Helical" evidence="11">
    <location>
        <begin position="98"/>
        <end position="117"/>
    </location>
</feature>
<comment type="subcellular location">
    <subcellularLocation>
        <location evidence="1">Membrane</location>
        <topology evidence="1">Multi-pass membrane protein</topology>
    </subcellularLocation>
</comment>
<organism evidence="12">
    <name type="scientific">freshwater metagenome</name>
    <dbReference type="NCBI Taxonomy" id="449393"/>
    <lineage>
        <taxon>unclassified sequences</taxon>
        <taxon>metagenomes</taxon>
        <taxon>ecological metagenomes</taxon>
    </lineage>
</organism>
<dbReference type="AlphaFoldDB" id="A0A6J6IZL1"/>
<evidence type="ECO:0000256" key="10">
    <source>
        <dbReference type="ARBA" id="ARBA00023264"/>
    </source>
</evidence>
<evidence type="ECO:0000256" key="2">
    <source>
        <dbReference type="ARBA" id="ARBA00010441"/>
    </source>
</evidence>
<keyword evidence="9" id="KW-0594">Phospholipid biosynthesis</keyword>